<keyword evidence="4" id="KW-1185">Reference proteome</keyword>
<feature type="compositionally biased region" description="Basic and acidic residues" evidence="1">
    <location>
        <begin position="146"/>
        <end position="157"/>
    </location>
</feature>
<feature type="region of interest" description="Disordered" evidence="1">
    <location>
        <begin position="122"/>
        <end position="206"/>
    </location>
</feature>
<dbReference type="RefSeq" id="WP_262855608.1">
    <property type="nucleotide sequence ID" value="NZ_JAOPKZ010000007.1"/>
</dbReference>
<feature type="compositionally biased region" description="Basic and acidic residues" evidence="1">
    <location>
        <begin position="423"/>
        <end position="440"/>
    </location>
</feature>
<reference evidence="3 4" key="1">
    <citation type="journal article" date="2023" name="Int. J. Syst. Evol. Microbiol.">
        <title>Streptococcus sciuri sp. nov., Staphylococcus marylandisciuri sp. nov. and Staphylococcus americanisciuri sp. nov., isolated from faeces of eastern grey squirrel (Sciurus carolinensis).</title>
        <authorList>
            <person name="Volokhov D.V."/>
            <person name="Zagorodnyaya T.A."/>
            <person name="Furtak V.A."/>
            <person name="Nattanmai G."/>
            <person name="Randall L."/>
            <person name="Jose S."/>
            <person name="Gao Y."/>
            <person name="Eisenberg T."/>
            <person name="Delmonte P."/>
            <person name="Blom J."/>
            <person name="Mitchell K.K."/>
        </authorList>
    </citation>
    <scope>NUCLEOTIDE SEQUENCE [LARGE SCALE GENOMIC DNA]</scope>
    <source>
        <strain evidence="3 4">SQ8-PEA</strain>
    </source>
</reference>
<feature type="transmembrane region" description="Helical" evidence="2">
    <location>
        <begin position="30"/>
        <end position="48"/>
    </location>
</feature>
<proteinExistence type="predicted"/>
<evidence type="ECO:0000256" key="1">
    <source>
        <dbReference type="SAM" id="MobiDB-lite"/>
    </source>
</evidence>
<name>A0ABT2QQ78_9STAP</name>
<feature type="compositionally biased region" description="Low complexity" evidence="1">
    <location>
        <begin position="321"/>
        <end position="336"/>
    </location>
</feature>
<feature type="compositionally biased region" description="Basic and acidic residues" evidence="1">
    <location>
        <begin position="293"/>
        <end position="303"/>
    </location>
</feature>
<evidence type="ECO:0008006" key="5">
    <source>
        <dbReference type="Google" id="ProtNLM"/>
    </source>
</evidence>
<organism evidence="3 4">
    <name type="scientific">Staphylococcus marylandisciuri</name>
    <dbReference type="NCBI Taxonomy" id="2981529"/>
    <lineage>
        <taxon>Bacteria</taxon>
        <taxon>Bacillati</taxon>
        <taxon>Bacillota</taxon>
        <taxon>Bacilli</taxon>
        <taxon>Bacillales</taxon>
        <taxon>Staphylococcaceae</taxon>
        <taxon>Staphylococcus</taxon>
    </lineage>
</organism>
<evidence type="ECO:0000313" key="3">
    <source>
        <dbReference type="EMBL" id="MCU5746129.1"/>
    </source>
</evidence>
<keyword evidence="2" id="KW-1133">Transmembrane helix</keyword>
<feature type="compositionally biased region" description="Basic and acidic residues" evidence="1">
    <location>
        <begin position="347"/>
        <end position="376"/>
    </location>
</feature>
<comment type="caution">
    <text evidence="3">The sequence shown here is derived from an EMBL/GenBank/DDBJ whole genome shotgun (WGS) entry which is preliminary data.</text>
</comment>
<protein>
    <recommendedName>
        <fullName evidence="5">Maebl</fullName>
    </recommendedName>
</protein>
<keyword evidence="2" id="KW-0812">Transmembrane</keyword>
<evidence type="ECO:0000256" key="2">
    <source>
        <dbReference type="SAM" id="Phobius"/>
    </source>
</evidence>
<feature type="region of interest" description="Disordered" evidence="1">
    <location>
        <begin position="293"/>
        <end position="440"/>
    </location>
</feature>
<dbReference type="Proteomes" id="UP001209553">
    <property type="component" value="Unassembled WGS sequence"/>
</dbReference>
<dbReference type="EMBL" id="JAOPKZ010000007">
    <property type="protein sequence ID" value="MCU5746129.1"/>
    <property type="molecule type" value="Genomic_DNA"/>
</dbReference>
<evidence type="ECO:0000313" key="4">
    <source>
        <dbReference type="Proteomes" id="UP001209553"/>
    </source>
</evidence>
<feature type="compositionally biased region" description="Polar residues" evidence="1">
    <location>
        <begin position="171"/>
        <end position="184"/>
    </location>
</feature>
<feature type="compositionally biased region" description="Polar residues" evidence="1">
    <location>
        <begin position="304"/>
        <end position="316"/>
    </location>
</feature>
<sequence length="440" mass="48688">MHYYNRDEFERGKENYTQANHVSRYQPRHFVFGFVFGTVIGSAIGLFANHKKKLNEQVPSSETKFDSDLSHTTREEQAIAEERVEKIRGEVNNVVDEKVTPSQQELNAQQAAIQQEVSNHSLADTSPVGQENDKVSETTSSSGLQHIDDTKAAKQEEIEAQQQAIQEEVDQSPSNQEGQANGTRAQRLASAARTKSQQLSDDSDVRARTQQLLASEPISSAGADFVVPRLDGRSSSTVNALSLAQAARDKMNLIAKNATVRGNTEKLLNAKEISKTKLREVPVLVKESKIKKEERASLNKTKQEAQQSVVDSQVEQKTAKNKASSKSSKSNDKVASTNTSKTHRSSSRTDNESKPKNAEKIAPQTHERAQFKEGHIIHNGSGRKKNSKQDKLQSNTEHTTIKKDDSPATSSKKASKSKTQKPIKSEKAKSKIDKRTFGDK</sequence>
<gene>
    <name evidence="3" type="ORF">N9R04_05255</name>
</gene>
<keyword evidence="2" id="KW-0472">Membrane</keyword>
<accession>A0ABT2QQ78</accession>